<organism evidence="1 2">
    <name type="scientific">Ktedonospora formicarum</name>
    <dbReference type="NCBI Taxonomy" id="2778364"/>
    <lineage>
        <taxon>Bacteria</taxon>
        <taxon>Bacillati</taxon>
        <taxon>Chloroflexota</taxon>
        <taxon>Ktedonobacteria</taxon>
        <taxon>Ktedonobacterales</taxon>
        <taxon>Ktedonobacteraceae</taxon>
        <taxon>Ktedonospora</taxon>
    </lineage>
</organism>
<dbReference type="RefSeq" id="WP_220196469.1">
    <property type="nucleotide sequence ID" value="NZ_BNJF01000002.1"/>
</dbReference>
<protein>
    <submittedName>
        <fullName evidence="1">Uncharacterized protein</fullName>
    </submittedName>
</protein>
<gene>
    <name evidence="1" type="ORF">KSX_53440</name>
</gene>
<dbReference type="EMBL" id="BNJF01000002">
    <property type="protein sequence ID" value="GHO47181.1"/>
    <property type="molecule type" value="Genomic_DNA"/>
</dbReference>
<accession>A0A8J3I1R9</accession>
<dbReference type="Proteomes" id="UP000612362">
    <property type="component" value="Unassembled WGS sequence"/>
</dbReference>
<evidence type="ECO:0000313" key="2">
    <source>
        <dbReference type="Proteomes" id="UP000612362"/>
    </source>
</evidence>
<sequence length="181" mass="20543">MESTKEHPKRKGLKSGVRTEFTVIGTVKPGHQQALREAIKRRAADPHRIEDAKKFGTIHEARVALIDNDTRLLFCSSFDGTWDKYIDDFAVADNAVSQSFAEFWSHVEDYPGITDPSVRDWLTVHQYEALAYDSSYPEPTVKQIWKALELQHAFQQVLDNPEAEQALQHPALKPLLDQAAT</sequence>
<name>A0A8J3I1R9_9CHLR</name>
<reference evidence="1" key="1">
    <citation type="submission" date="2020-10" db="EMBL/GenBank/DDBJ databases">
        <title>Taxonomic study of unclassified bacteria belonging to the class Ktedonobacteria.</title>
        <authorList>
            <person name="Yabe S."/>
            <person name="Wang C.M."/>
            <person name="Zheng Y."/>
            <person name="Sakai Y."/>
            <person name="Cavaletti L."/>
            <person name="Monciardini P."/>
            <person name="Donadio S."/>
        </authorList>
    </citation>
    <scope>NUCLEOTIDE SEQUENCE</scope>
    <source>
        <strain evidence="1">SOSP1-1</strain>
    </source>
</reference>
<proteinExistence type="predicted"/>
<comment type="caution">
    <text evidence="1">The sequence shown here is derived from an EMBL/GenBank/DDBJ whole genome shotgun (WGS) entry which is preliminary data.</text>
</comment>
<dbReference type="AlphaFoldDB" id="A0A8J3I1R9"/>
<keyword evidence="2" id="KW-1185">Reference proteome</keyword>
<evidence type="ECO:0000313" key="1">
    <source>
        <dbReference type="EMBL" id="GHO47181.1"/>
    </source>
</evidence>